<accession>A0ABU2TU22</accession>
<sequence length="65" mass="6967">MGTGIVADAAATLPRTFLGLRDAATVVWSGAALLLVVLTVSYVRQRALRGTPPIRYRPSSSGRRR</sequence>
<feature type="transmembrane region" description="Helical" evidence="1">
    <location>
        <begin position="23"/>
        <end position="43"/>
    </location>
</feature>
<keyword evidence="1" id="KW-0472">Membrane</keyword>
<dbReference type="InterPro" id="IPR038665">
    <property type="entry name" value="Voltage-dep_anion_channel_sf"/>
</dbReference>
<keyword evidence="1" id="KW-1133">Transmembrane helix</keyword>
<keyword evidence="3" id="KW-1185">Reference proteome</keyword>
<dbReference type="EMBL" id="JAVREY010000015">
    <property type="protein sequence ID" value="MDT0464453.1"/>
    <property type="molecule type" value="Genomic_DNA"/>
</dbReference>
<evidence type="ECO:0000313" key="2">
    <source>
        <dbReference type="EMBL" id="MDT0464453.1"/>
    </source>
</evidence>
<name>A0ABU2TU22_9ACTN</name>
<evidence type="ECO:0000256" key="1">
    <source>
        <dbReference type="SAM" id="Phobius"/>
    </source>
</evidence>
<gene>
    <name evidence="2" type="ORF">RM764_15700</name>
</gene>
<dbReference type="Gene3D" id="1.50.10.150">
    <property type="entry name" value="Voltage-dependent anion channel"/>
    <property type="match status" value="1"/>
</dbReference>
<reference evidence="3" key="1">
    <citation type="submission" date="2023-07" db="EMBL/GenBank/DDBJ databases">
        <title>30 novel species of actinomycetes from the DSMZ collection.</title>
        <authorList>
            <person name="Nouioui I."/>
        </authorList>
    </citation>
    <scope>NUCLEOTIDE SEQUENCE [LARGE SCALE GENOMIC DNA]</scope>
    <source>
        <strain evidence="3">DSM 41699</strain>
    </source>
</reference>
<comment type="caution">
    <text evidence="2">The sequence shown here is derived from an EMBL/GenBank/DDBJ whole genome shotgun (WGS) entry which is preliminary data.</text>
</comment>
<proteinExistence type="predicted"/>
<protein>
    <submittedName>
        <fullName evidence="2">Uncharacterized protein</fullName>
    </submittedName>
</protein>
<organism evidence="2 3">
    <name type="scientific">Streptomyces gibsoniae</name>
    <dbReference type="NCBI Taxonomy" id="3075529"/>
    <lineage>
        <taxon>Bacteria</taxon>
        <taxon>Bacillati</taxon>
        <taxon>Actinomycetota</taxon>
        <taxon>Actinomycetes</taxon>
        <taxon>Kitasatosporales</taxon>
        <taxon>Streptomycetaceae</taxon>
        <taxon>Streptomyces</taxon>
    </lineage>
</organism>
<keyword evidence="1" id="KW-0812">Transmembrane</keyword>
<dbReference type="RefSeq" id="WP_311695654.1">
    <property type="nucleotide sequence ID" value="NZ_JAVREY010000015.1"/>
</dbReference>
<dbReference type="Proteomes" id="UP001183809">
    <property type="component" value="Unassembled WGS sequence"/>
</dbReference>
<evidence type="ECO:0000313" key="3">
    <source>
        <dbReference type="Proteomes" id="UP001183809"/>
    </source>
</evidence>